<feature type="region of interest" description="Disordered" evidence="1">
    <location>
        <begin position="1"/>
        <end position="28"/>
    </location>
</feature>
<proteinExistence type="predicted"/>
<gene>
    <name evidence="2" type="ORF">L249_0298</name>
</gene>
<reference evidence="2 3" key="1">
    <citation type="journal article" date="2015" name="BMC Genomics">
        <title>Insights from the genome of Ophiocordyceps polyrhachis-furcata to pathogenicity and host specificity in insect fungi.</title>
        <authorList>
            <person name="Wichadakul D."/>
            <person name="Kobmoo N."/>
            <person name="Ingsriswang S."/>
            <person name="Tangphatsornruang S."/>
            <person name="Chantasingh D."/>
            <person name="Luangsa-ard J.J."/>
            <person name="Eurwilaichitr L."/>
        </authorList>
    </citation>
    <scope>NUCLEOTIDE SEQUENCE [LARGE SCALE GENOMIC DNA]</scope>
    <source>
        <strain evidence="2 3">BCC 54312</strain>
    </source>
</reference>
<feature type="compositionally biased region" description="Low complexity" evidence="1">
    <location>
        <begin position="60"/>
        <end position="80"/>
    </location>
</feature>
<dbReference type="AlphaFoldDB" id="A0A367LDP0"/>
<evidence type="ECO:0000256" key="1">
    <source>
        <dbReference type="SAM" id="MobiDB-lite"/>
    </source>
</evidence>
<evidence type="ECO:0000313" key="3">
    <source>
        <dbReference type="Proteomes" id="UP000253664"/>
    </source>
</evidence>
<evidence type="ECO:0000313" key="2">
    <source>
        <dbReference type="EMBL" id="RCI12539.1"/>
    </source>
</evidence>
<feature type="compositionally biased region" description="Polar residues" evidence="1">
    <location>
        <begin position="15"/>
        <end position="28"/>
    </location>
</feature>
<feature type="region of interest" description="Disordered" evidence="1">
    <location>
        <begin position="59"/>
        <end position="80"/>
    </location>
</feature>
<protein>
    <submittedName>
        <fullName evidence="2">Uncharacterized protein</fullName>
    </submittedName>
</protein>
<dbReference type="Proteomes" id="UP000253664">
    <property type="component" value="Unassembled WGS sequence"/>
</dbReference>
<comment type="caution">
    <text evidence="2">The sequence shown here is derived from an EMBL/GenBank/DDBJ whole genome shotgun (WGS) entry which is preliminary data.</text>
</comment>
<keyword evidence="3" id="KW-1185">Reference proteome</keyword>
<feature type="compositionally biased region" description="Basic residues" evidence="1">
    <location>
        <begin position="1"/>
        <end position="14"/>
    </location>
</feature>
<organism evidence="2 3">
    <name type="scientific">Ophiocordyceps polyrhachis-furcata BCC 54312</name>
    <dbReference type="NCBI Taxonomy" id="1330021"/>
    <lineage>
        <taxon>Eukaryota</taxon>
        <taxon>Fungi</taxon>
        <taxon>Dikarya</taxon>
        <taxon>Ascomycota</taxon>
        <taxon>Pezizomycotina</taxon>
        <taxon>Sordariomycetes</taxon>
        <taxon>Hypocreomycetidae</taxon>
        <taxon>Hypocreales</taxon>
        <taxon>Ophiocordycipitaceae</taxon>
        <taxon>Ophiocordyceps</taxon>
    </lineage>
</organism>
<dbReference type="EMBL" id="LKCN02000007">
    <property type="protein sequence ID" value="RCI12539.1"/>
    <property type="molecule type" value="Genomic_DNA"/>
</dbReference>
<accession>A0A367LDP0</accession>
<sequence>MTCNKNRSKLHKRQWPNSPSKRTLPSISSELLTRGRARLGTVSSAVILAASLPTRQSTLSTFTSDTAPSSSSRRSDGTATNRVMARVGIMMARPLGGCCCCCWWTRAK</sequence>
<name>A0A367LDP0_9HYPO</name>